<keyword evidence="2 5" id="KW-0812">Transmembrane</keyword>
<comment type="subcellular location">
    <subcellularLocation>
        <location evidence="1">Membrane</location>
        <topology evidence="1">Multi-pass membrane protein</topology>
    </subcellularLocation>
</comment>
<gene>
    <name evidence="6" type="ORF">SAMN03080606_01999</name>
</gene>
<name>A0A1G5HFA7_9FIRM</name>
<protein>
    <submittedName>
        <fullName evidence="6">Colicin V production protein</fullName>
    </submittedName>
</protein>
<dbReference type="Pfam" id="PF02674">
    <property type="entry name" value="Colicin_V"/>
    <property type="match status" value="2"/>
</dbReference>
<sequence>MSYFDIIIITILLLNIGWGYKKGLIKTLLSFTSYLAAIILSRMYYKTLAEWIQANTTIFSRIESIIFNNYEAMSGNWNSPADEGIASSIKTLDIIKAQLINENSIESYAYQAMETVKTEIVTTIASFFINVLSLVIIFVVVRFVILLIGSLLNVAFDFPLLKPINGLGGMLVGLIRGVLIVLIIILILIPWAIKNPMGAIASGIEGSIVLEKVFNVWLLLIIERITSL</sequence>
<keyword evidence="3 5" id="KW-1133">Transmembrane helix</keyword>
<evidence type="ECO:0000256" key="2">
    <source>
        <dbReference type="ARBA" id="ARBA00022692"/>
    </source>
</evidence>
<organism evidence="6 7">
    <name type="scientific">Alkaliphilus peptidifermentans DSM 18978</name>
    <dbReference type="NCBI Taxonomy" id="1120976"/>
    <lineage>
        <taxon>Bacteria</taxon>
        <taxon>Bacillati</taxon>
        <taxon>Bacillota</taxon>
        <taxon>Clostridia</taxon>
        <taxon>Peptostreptococcales</taxon>
        <taxon>Natronincolaceae</taxon>
        <taxon>Alkaliphilus</taxon>
    </lineage>
</organism>
<dbReference type="RefSeq" id="WP_091542924.1">
    <property type="nucleotide sequence ID" value="NZ_FMUS01000011.1"/>
</dbReference>
<dbReference type="AlphaFoldDB" id="A0A1G5HFA7"/>
<evidence type="ECO:0000256" key="1">
    <source>
        <dbReference type="ARBA" id="ARBA00004141"/>
    </source>
</evidence>
<evidence type="ECO:0000256" key="5">
    <source>
        <dbReference type="SAM" id="Phobius"/>
    </source>
</evidence>
<evidence type="ECO:0000256" key="3">
    <source>
        <dbReference type="ARBA" id="ARBA00022989"/>
    </source>
</evidence>
<dbReference type="PANTHER" id="PTHR37306:SF1">
    <property type="entry name" value="COLICIN V PRODUCTION PROTEIN"/>
    <property type="match status" value="1"/>
</dbReference>
<dbReference type="GO" id="GO:0016020">
    <property type="term" value="C:membrane"/>
    <property type="evidence" value="ECO:0007669"/>
    <property type="project" value="UniProtKB-SubCell"/>
</dbReference>
<feature type="transmembrane region" description="Helical" evidence="5">
    <location>
        <begin position="6"/>
        <end position="21"/>
    </location>
</feature>
<feature type="transmembrane region" description="Helical" evidence="5">
    <location>
        <begin position="127"/>
        <end position="155"/>
    </location>
</feature>
<reference evidence="6 7" key="1">
    <citation type="submission" date="2016-10" db="EMBL/GenBank/DDBJ databases">
        <authorList>
            <person name="de Groot N.N."/>
        </authorList>
    </citation>
    <scope>NUCLEOTIDE SEQUENCE [LARGE SCALE GENOMIC DNA]</scope>
    <source>
        <strain evidence="6 7">DSM 18978</strain>
    </source>
</reference>
<evidence type="ECO:0000313" key="6">
    <source>
        <dbReference type="EMBL" id="SCY62522.1"/>
    </source>
</evidence>
<feature type="transmembrane region" description="Helical" evidence="5">
    <location>
        <begin position="28"/>
        <end position="45"/>
    </location>
</feature>
<dbReference type="STRING" id="1120976.SAMN03080606_01999"/>
<accession>A0A1G5HFA7</accession>
<keyword evidence="4 5" id="KW-0472">Membrane</keyword>
<feature type="transmembrane region" description="Helical" evidence="5">
    <location>
        <begin position="167"/>
        <end position="193"/>
    </location>
</feature>
<proteinExistence type="predicted"/>
<dbReference type="PANTHER" id="PTHR37306">
    <property type="entry name" value="COLICIN V PRODUCTION PROTEIN"/>
    <property type="match status" value="1"/>
</dbReference>
<dbReference type="OrthoDB" id="1954570at2"/>
<dbReference type="InterPro" id="IPR003825">
    <property type="entry name" value="Colicin-V_CvpA"/>
</dbReference>
<evidence type="ECO:0000256" key="4">
    <source>
        <dbReference type="ARBA" id="ARBA00023136"/>
    </source>
</evidence>
<dbReference type="Proteomes" id="UP000198636">
    <property type="component" value="Unassembled WGS sequence"/>
</dbReference>
<keyword evidence="7" id="KW-1185">Reference proteome</keyword>
<evidence type="ECO:0000313" key="7">
    <source>
        <dbReference type="Proteomes" id="UP000198636"/>
    </source>
</evidence>
<dbReference type="GO" id="GO:0009403">
    <property type="term" value="P:toxin biosynthetic process"/>
    <property type="evidence" value="ECO:0007669"/>
    <property type="project" value="InterPro"/>
</dbReference>
<dbReference type="EMBL" id="FMUS01000011">
    <property type="protein sequence ID" value="SCY62522.1"/>
    <property type="molecule type" value="Genomic_DNA"/>
</dbReference>